<dbReference type="InterPro" id="IPR003439">
    <property type="entry name" value="ABC_transporter-like_ATP-bd"/>
</dbReference>
<dbReference type="InterPro" id="IPR017911">
    <property type="entry name" value="MacB-like_ATP-bd"/>
</dbReference>
<accession>A0AAF1KJS8</accession>
<evidence type="ECO:0000256" key="3">
    <source>
        <dbReference type="ARBA" id="ARBA00022741"/>
    </source>
</evidence>
<comment type="caution">
    <text evidence="7">The sequence shown here is derived from an EMBL/GenBank/DDBJ whole genome shotgun (WGS) entry which is preliminary data.</text>
</comment>
<sequence>MADLRDRLGCCDRLGGGGRHHSGAARGAAGPGADHPRRGVSLLEADSISRRLPEGPVLLSEASLAVAGGEFVAITGPSGSGKSSLLYLLGLLDRPSSGRVLLQGQDTTGLTGDALAALRLARFGFVFQFHFLLPEFSALDNVAIPIRRTGLARAEARDKAQTILAGLGLGSDSAKMPDQLSGGMRQRVAIARALANDPAVLLADEPTGNLDTKNAAAVFDIFAELARDAGRAVVIVTHDAELAKRATRRVHLVDGRIVSDAAQG</sequence>
<keyword evidence="3" id="KW-0547">Nucleotide-binding</keyword>
<keyword evidence="8" id="KW-1185">Reference proteome</keyword>
<dbReference type="InterPro" id="IPR015854">
    <property type="entry name" value="ABC_transpr_LolD-like"/>
</dbReference>
<evidence type="ECO:0000313" key="7">
    <source>
        <dbReference type="EMBL" id="MBR0655755.1"/>
    </source>
</evidence>
<feature type="region of interest" description="Disordered" evidence="5">
    <location>
        <begin position="17"/>
        <end position="38"/>
    </location>
</feature>
<dbReference type="GO" id="GO:0022857">
    <property type="term" value="F:transmembrane transporter activity"/>
    <property type="evidence" value="ECO:0007669"/>
    <property type="project" value="TreeGrafter"/>
</dbReference>
<dbReference type="GO" id="GO:0016887">
    <property type="term" value="F:ATP hydrolysis activity"/>
    <property type="evidence" value="ECO:0007669"/>
    <property type="project" value="InterPro"/>
</dbReference>
<gene>
    <name evidence="7" type="ORF">GXW79_11775</name>
</gene>
<dbReference type="Proteomes" id="UP001196068">
    <property type="component" value="Unassembled WGS sequence"/>
</dbReference>
<dbReference type="InterPro" id="IPR003593">
    <property type="entry name" value="AAA+_ATPase"/>
</dbReference>
<dbReference type="InterPro" id="IPR017871">
    <property type="entry name" value="ABC_transporter-like_CS"/>
</dbReference>
<evidence type="ECO:0000256" key="5">
    <source>
        <dbReference type="SAM" id="MobiDB-lite"/>
    </source>
</evidence>
<dbReference type="GO" id="GO:0089705">
    <property type="term" value="P:protein localization to outer membrane"/>
    <property type="evidence" value="ECO:0007669"/>
    <property type="project" value="TreeGrafter"/>
</dbReference>
<feature type="domain" description="ABC transporter" evidence="6">
    <location>
        <begin position="43"/>
        <end position="264"/>
    </location>
</feature>
<name>A0AAF1KJS8_9PROT</name>
<evidence type="ECO:0000256" key="2">
    <source>
        <dbReference type="ARBA" id="ARBA00022448"/>
    </source>
</evidence>
<dbReference type="Gene3D" id="3.40.50.300">
    <property type="entry name" value="P-loop containing nucleotide triphosphate hydrolases"/>
    <property type="match status" value="1"/>
</dbReference>
<evidence type="ECO:0000256" key="1">
    <source>
        <dbReference type="ARBA" id="ARBA00005417"/>
    </source>
</evidence>
<dbReference type="Pfam" id="PF00005">
    <property type="entry name" value="ABC_tran"/>
    <property type="match status" value="1"/>
</dbReference>
<protein>
    <submittedName>
        <fullName evidence="7">ABC transporter ATP-binding protein</fullName>
    </submittedName>
</protein>
<reference evidence="7" key="1">
    <citation type="submission" date="2020-01" db="EMBL/GenBank/DDBJ databases">
        <authorList>
            <person name="Rat A."/>
        </authorList>
    </citation>
    <scope>NUCLEOTIDE SEQUENCE</scope>
    <source>
        <strain evidence="7">LMG 28251</strain>
    </source>
</reference>
<keyword evidence="4 7" id="KW-0067">ATP-binding</keyword>
<comment type="similarity">
    <text evidence="1">Belongs to the ABC transporter superfamily.</text>
</comment>
<dbReference type="GO" id="GO:0044874">
    <property type="term" value="P:lipoprotein localization to outer membrane"/>
    <property type="evidence" value="ECO:0007669"/>
    <property type="project" value="TreeGrafter"/>
</dbReference>
<dbReference type="EMBL" id="JAAEDH010000012">
    <property type="protein sequence ID" value="MBR0655755.1"/>
    <property type="molecule type" value="Genomic_DNA"/>
</dbReference>
<dbReference type="SUPFAM" id="SSF52540">
    <property type="entry name" value="P-loop containing nucleoside triphosphate hydrolases"/>
    <property type="match status" value="1"/>
</dbReference>
<dbReference type="PROSITE" id="PS50893">
    <property type="entry name" value="ABC_TRANSPORTER_2"/>
    <property type="match status" value="1"/>
</dbReference>
<dbReference type="AlphaFoldDB" id="A0AAF1KJS8"/>
<evidence type="ECO:0000259" key="6">
    <source>
        <dbReference type="PROSITE" id="PS50893"/>
    </source>
</evidence>
<organism evidence="7 8">
    <name type="scientific">Plastoroseomonas arctica</name>
    <dbReference type="NCBI Taxonomy" id="1509237"/>
    <lineage>
        <taxon>Bacteria</taxon>
        <taxon>Pseudomonadati</taxon>
        <taxon>Pseudomonadota</taxon>
        <taxon>Alphaproteobacteria</taxon>
        <taxon>Acetobacterales</taxon>
        <taxon>Acetobacteraceae</taxon>
        <taxon>Plastoroseomonas</taxon>
    </lineage>
</organism>
<evidence type="ECO:0000256" key="4">
    <source>
        <dbReference type="ARBA" id="ARBA00022840"/>
    </source>
</evidence>
<proteinExistence type="inferred from homology"/>
<keyword evidence="2" id="KW-0813">Transport</keyword>
<dbReference type="GO" id="GO:0005886">
    <property type="term" value="C:plasma membrane"/>
    <property type="evidence" value="ECO:0007669"/>
    <property type="project" value="TreeGrafter"/>
</dbReference>
<dbReference type="SMART" id="SM00382">
    <property type="entry name" value="AAA"/>
    <property type="match status" value="1"/>
</dbReference>
<dbReference type="PANTHER" id="PTHR24220:SF689">
    <property type="entry name" value="LIPOPROTEIN-RELEASING SYSTEM ATP-BINDING PROTEIN LOLD"/>
    <property type="match status" value="1"/>
</dbReference>
<dbReference type="CDD" id="cd03255">
    <property type="entry name" value="ABC_MJ0796_LolCDE_FtsE"/>
    <property type="match status" value="1"/>
</dbReference>
<evidence type="ECO:0000313" key="8">
    <source>
        <dbReference type="Proteomes" id="UP001196068"/>
    </source>
</evidence>
<reference evidence="7" key="2">
    <citation type="journal article" date="2021" name="Syst. Appl. Microbiol.">
        <title>Roseomonas hellenica sp. nov., isolated from roots of wild-growing Alkanna tinctoria.</title>
        <authorList>
            <person name="Rat A."/>
            <person name="Naranjo H.D."/>
            <person name="Lebbe L."/>
            <person name="Cnockaert M."/>
            <person name="Krigas N."/>
            <person name="Grigoriadou K."/>
            <person name="Maloupa E."/>
            <person name="Willems A."/>
        </authorList>
    </citation>
    <scope>NUCLEOTIDE SEQUENCE</scope>
    <source>
        <strain evidence="7">LMG 28251</strain>
    </source>
</reference>
<dbReference type="PANTHER" id="PTHR24220">
    <property type="entry name" value="IMPORT ATP-BINDING PROTEIN"/>
    <property type="match status" value="1"/>
</dbReference>
<feature type="compositionally biased region" description="Low complexity" evidence="5">
    <location>
        <begin position="24"/>
        <end position="33"/>
    </location>
</feature>
<dbReference type="GO" id="GO:0005524">
    <property type="term" value="F:ATP binding"/>
    <property type="evidence" value="ECO:0007669"/>
    <property type="project" value="UniProtKB-KW"/>
</dbReference>
<dbReference type="InterPro" id="IPR027417">
    <property type="entry name" value="P-loop_NTPase"/>
</dbReference>
<dbReference type="PROSITE" id="PS00211">
    <property type="entry name" value="ABC_TRANSPORTER_1"/>
    <property type="match status" value="1"/>
</dbReference>